<feature type="signal peptide" evidence="2">
    <location>
        <begin position="1"/>
        <end position="26"/>
    </location>
</feature>
<organism evidence="3 4">
    <name type="scientific">Pontiella desulfatans</name>
    <dbReference type="NCBI Taxonomy" id="2750659"/>
    <lineage>
        <taxon>Bacteria</taxon>
        <taxon>Pseudomonadati</taxon>
        <taxon>Kiritimatiellota</taxon>
        <taxon>Kiritimatiellia</taxon>
        <taxon>Kiritimatiellales</taxon>
        <taxon>Pontiellaceae</taxon>
        <taxon>Pontiella</taxon>
    </lineage>
</organism>
<accession>A0A6C2UEZ0</accession>
<dbReference type="PRINTS" id="PR01228">
    <property type="entry name" value="EGGSHELL"/>
</dbReference>
<dbReference type="Proteomes" id="UP000366872">
    <property type="component" value="Unassembled WGS sequence"/>
</dbReference>
<feature type="region of interest" description="Disordered" evidence="1">
    <location>
        <begin position="261"/>
        <end position="280"/>
    </location>
</feature>
<dbReference type="NCBIfam" id="NF041518">
    <property type="entry name" value="choice_anch_Q"/>
    <property type="match status" value="1"/>
</dbReference>
<proteinExistence type="predicted"/>
<keyword evidence="2" id="KW-0732">Signal</keyword>
<gene>
    <name evidence="3" type="ORF">PDESU_06536</name>
</gene>
<feature type="compositionally biased region" description="Gly residues" evidence="1">
    <location>
        <begin position="265"/>
        <end position="277"/>
    </location>
</feature>
<evidence type="ECO:0000256" key="1">
    <source>
        <dbReference type="SAM" id="MobiDB-lite"/>
    </source>
</evidence>
<name>A0A6C2UEZ0_PONDE</name>
<protein>
    <recommendedName>
        <fullName evidence="5">Fibronectin type-III domain-containing protein</fullName>
    </recommendedName>
</protein>
<dbReference type="RefSeq" id="WP_136083392.1">
    <property type="nucleotide sequence ID" value="NZ_CAAHFG010000005.1"/>
</dbReference>
<dbReference type="EMBL" id="CAAHFG010000005">
    <property type="protein sequence ID" value="VGO17934.1"/>
    <property type="molecule type" value="Genomic_DNA"/>
</dbReference>
<evidence type="ECO:0008006" key="5">
    <source>
        <dbReference type="Google" id="ProtNLM"/>
    </source>
</evidence>
<sequence length="1066" mass="105826">MKKHRSTLLGILPAAIALMAAIPRSAAQAPSVETLPATDMLNGTASPTGAATTVWFEWGATTAYGNSTAEIDAGNGTVAMPIATTATGLVANLSYHYRIAASNSSGTAYGADALFGIWQLDDINLADSGAGSLREVIAGAPAGSAIVLTNSGTLVLTSGELAINKDLTITGPGADLLAISGNHSSRVFNIGESNTVAISGLAIRNGRGANGAYGSYTGAPGGPGDSGGGIYNAGNLTLTECAVTMNQAGWGGAGRSGHYSSKISGGNGGSGGHGGGIHNPSTGTLVLRRCTLSGNSSGLGGSGGYGGTGDVSWLGWGDTGGPGGSGGNGGSGGAIHNAGILTVDHCTFSGNQNAAGGNGGRGGNGGDGALYHGNGGNGGNGGSGGSGGGLWNSGTLSVASGTIAYNSAGPGGTGGAGGSGGLYGHGTTGTTGSGGTVGGIINGATAGCVNTIVASNTNLSSPDDVGGAFVSMGHNLIGTTNSASGFNSASNDLLNVEALLEPLAENGGPTHTHLPQAASPAIHAGAVTNLPATDQRGLPRVFNGRADIGAVELQVWWPIPTTLPTTNSVMQGEVNPKGSETYAWFEYGLAPAYGAATETILVAGAPDAIHGIGSAPPDRLPWMSYHYRAVASNRIGVVHGSDQVLTMPALATELPTLSALPDLVLAQGGSTQVWFAAAPAGVEIRVECNNPVLLPAGGLVPDGNSLGIIPDPNHSGSAQITVTASDGMQSACQTFTLSVVPLDPAGLLSLGCSSVSAGIMSLRVYGSGTSTGHVVEYRPDLSATSTWACATNLQDLGGGHYEIDLGSAPGNSGFYRATGQGLLQAGFHSGEVGTTEGTRAAGAVVVFSGVFTGTLDYTWTDETGIGHAGSVEVNGTTAVVPLPAAFLEDDAGTGQLEHLTLSLDAASGEVELGSQTCRMTIEENDADWQIVIETGCGMLGFSLTMLQDGGTFNGRLQSDGFGFFPSNALVQLAFSESAFTAVATNIALPVFADTPAGFINLMDLRLEAANSPGETNVGPDRIEGTATLVVKLPGKPHLNSVQTAPFVLDRPPTAASGHEVPLHPVP</sequence>
<keyword evidence="4" id="KW-1185">Reference proteome</keyword>
<feature type="chain" id="PRO_5025519636" description="Fibronectin type-III domain-containing protein" evidence="2">
    <location>
        <begin position="27"/>
        <end position="1066"/>
    </location>
</feature>
<evidence type="ECO:0000313" key="4">
    <source>
        <dbReference type="Proteomes" id="UP000366872"/>
    </source>
</evidence>
<evidence type="ECO:0000256" key="2">
    <source>
        <dbReference type="SAM" id="SignalP"/>
    </source>
</evidence>
<reference evidence="3 4" key="1">
    <citation type="submission" date="2019-04" db="EMBL/GenBank/DDBJ databases">
        <authorList>
            <person name="Van Vliet M D."/>
        </authorList>
    </citation>
    <scope>NUCLEOTIDE SEQUENCE [LARGE SCALE GENOMIC DNA]</scope>
    <source>
        <strain evidence="3 4">F1</strain>
    </source>
</reference>
<evidence type="ECO:0000313" key="3">
    <source>
        <dbReference type="EMBL" id="VGO17934.1"/>
    </source>
</evidence>
<dbReference type="InterPro" id="IPR011050">
    <property type="entry name" value="Pectin_lyase_fold/virulence"/>
</dbReference>
<dbReference type="AlphaFoldDB" id="A0A6C2UEZ0"/>
<dbReference type="SUPFAM" id="SSF51126">
    <property type="entry name" value="Pectin lyase-like"/>
    <property type="match status" value="1"/>
</dbReference>
<dbReference type="InterPro" id="IPR059226">
    <property type="entry name" value="Choice_anch_Q_dom"/>
</dbReference>